<feature type="region of interest" description="Disordered" evidence="16">
    <location>
        <begin position="529"/>
        <end position="556"/>
    </location>
</feature>
<feature type="compositionally biased region" description="Low complexity" evidence="16">
    <location>
        <begin position="1838"/>
        <end position="1847"/>
    </location>
</feature>
<feature type="compositionally biased region" description="Polar residues" evidence="16">
    <location>
        <begin position="1939"/>
        <end position="1950"/>
    </location>
</feature>
<feature type="compositionally biased region" description="Pro residues" evidence="16">
    <location>
        <begin position="1792"/>
        <end position="1821"/>
    </location>
</feature>
<feature type="compositionally biased region" description="Low complexity" evidence="16">
    <location>
        <begin position="1151"/>
        <end position="1178"/>
    </location>
</feature>
<dbReference type="SMART" id="SM00326">
    <property type="entry name" value="SH3"/>
    <property type="match status" value="1"/>
</dbReference>
<evidence type="ECO:0000313" key="20">
    <source>
        <dbReference type="EMBL" id="KAF7697728.1"/>
    </source>
</evidence>
<organism evidence="20 21">
    <name type="scientific">Silurus meridionalis</name>
    <name type="common">Southern catfish</name>
    <name type="synonym">Silurus soldatovi meridionalis</name>
    <dbReference type="NCBI Taxonomy" id="175797"/>
    <lineage>
        <taxon>Eukaryota</taxon>
        <taxon>Metazoa</taxon>
        <taxon>Chordata</taxon>
        <taxon>Craniata</taxon>
        <taxon>Vertebrata</taxon>
        <taxon>Euteleostomi</taxon>
        <taxon>Actinopterygii</taxon>
        <taxon>Neopterygii</taxon>
        <taxon>Teleostei</taxon>
        <taxon>Ostariophysi</taxon>
        <taxon>Siluriformes</taxon>
        <taxon>Siluridae</taxon>
        <taxon>Silurus</taxon>
    </lineage>
</organism>
<dbReference type="Proteomes" id="UP000606274">
    <property type="component" value="Unassembled WGS sequence"/>
</dbReference>
<dbReference type="InterPro" id="IPR013761">
    <property type="entry name" value="SAM/pointed_sf"/>
</dbReference>
<evidence type="ECO:0000256" key="16">
    <source>
        <dbReference type="SAM" id="MobiDB-lite"/>
    </source>
</evidence>
<dbReference type="GO" id="GO:0005737">
    <property type="term" value="C:cytoplasm"/>
    <property type="evidence" value="ECO:0007669"/>
    <property type="project" value="UniProtKB-SubCell"/>
</dbReference>
<dbReference type="GO" id="GO:0045211">
    <property type="term" value="C:postsynaptic membrane"/>
    <property type="evidence" value="ECO:0007669"/>
    <property type="project" value="TreeGrafter"/>
</dbReference>
<dbReference type="InterPro" id="IPR001660">
    <property type="entry name" value="SAM"/>
</dbReference>
<dbReference type="Pfam" id="PF16511">
    <property type="entry name" value="FERM_f0"/>
    <property type="match status" value="1"/>
</dbReference>
<keyword evidence="21" id="KW-1185">Reference proteome</keyword>
<keyword evidence="11 14" id="KW-0040">ANK repeat</keyword>
<feature type="compositionally biased region" description="Polar residues" evidence="16">
    <location>
        <begin position="1828"/>
        <end position="1837"/>
    </location>
</feature>
<proteinExistence type="inferred from homology"/>
<feature type="compositionally biased region" description="Low complexity" evidence="16">
    <location>
        <begin position="2234"/>
        <end position="2256"/>
    </location>
</feature>
<feature type="compositionally biased region" description="Gly residues" evidence="16">
    <location>
        <begin position="115"/>
        <end position="126"/>
    </location>
</feature>
<dbReference type="FunFam" id="3.10.20.90:FF:000029">
    <property type="entry name" value="SH3 and multiple ankyrin repeat domains protein 1"/>
    <property type="match status" value="1"/>
</dbReference>
<dbReference type="FunFam" id="1.25.40.20:FF:000063">
    <property type="entry name" value="SH3 and multiple ankyrin repeat domains protein 1"/>
    <property type="match status" value="1"/>
</dbReference>
<feature type="compositionally biased region" description="Low complexity" evidence="16">
    <location>
        <begin position="1344"/>
        <end position="1354"/>
    </location>
</feature>
<keyword evidence="3 15" id="KW-0728">SH3 domain</keyword>
<feature type="compositionally biased region" description="Polar residues" evidence="16">
    <location>
        <begin position="1081"/>
        <end position="1094"/>
    </location>
</feature>
<dbReference type="EMBL" id="JABFDY010000014">
    <property type="protein sequence ID" value="KAF7697728.1"/>
    <property type="molecule type" value="Genomic_DNA"/>
</dbReference>
<evidence type="ECO:0000256" key="9">
    <source>
        <dbReference type="ARBA" id="ARBA00022902"/>
    </source>
</evidence>
<feature type="region of interest" description="Disordered" evidence="16">
    <location>
        <begin position="583"/>
        <end position="636"/>
    </location>
</feature>
<feature type="domain" description="SH3" evidence="17">
    <location>
        <begin position="642"/>
        <end position="701"/>
    </location>
</feature>
<feature type="region of interest" description="Disordered" evidence="16">
    <location>
        <begin position="1151"/>
        <end position="1296"/>
    </location>
</feature>
<feature type="compositionally biased region" description="Low complexity" evidence="16">
    <location>
        <begin position="619"/>
        <end position="629"/>
    </location>
</feature>
<evidence type="ECO:0000256" key="14">
    <source>
        <dbReference type="PROSITE-ProRule" id="PRU00023"/>
    </source>
</evidence>
<feature type="compositionally biased region" description="Acidic residues" evidence="16">
    <location>
        <begin position="68"/>
        <end position="110"/>
    </location>
</feature>
<dbReference type="CDD" id="cd09506">
    <property type="entry name" value="SAM_Shank1_2_3"/>
    <property type="match status" value="1"/>
</dbReference>
<feature type="repeat" description="ANK" evidence="14">
    <location>
        <begin position="429"/>
        <end position="461"/>
    </location>
</feature>
<dbReference type="Gene3D" id="2.30.42.10">
    <property type="match status" value="1"/>
</dbReference>
<dbReference type="PANTHER" id="PTHR24135">
    <property type="entry name" value="SH3 AND MULTIPLE ANKYRIN REPEAT DOMAINS PROTEIN"/>
    <property type="match status" value="1"/>
</dbReference>
<feature type="domain" description="PDZ" evidence="19">
    <location>
        <begin position="742"/>
        <end position="836"/>
    </location>
</feature>
<feature type="compositionally biased region" description="Basic and acidic residues" evidence="16">
    <location>
        <begin position="2031"/>
        <end position="2043"/>
    </location>
</feature>
<evidence type="ECO:0000256" key="8">
    <source>
        <dbReference type="ARBA" id="ARBA00022782"/>
    </source>
</evidence>
<keyword evidence="10" id="KW-0770">Synapse</keyword>
<evidence type="ECO:0000256" key="4">
    <source>
        <dbReference type="ARBA" id="ARBA00022481"/>
    </source>
</evidence>
<feature type="compositionally biased region" description="Basic and acidic residues" evidence="16">
    <location>
        <begin position="1588"/>
        <end position="1615"/>
    </location>
</feature>
<dbReference type="InterPro" id="IPR001452">
    <property type="entry name" value="SH3_domain"/>
</dbReference>
<keyword evidence="8" id="KW-0221">Differentiation</keyword>
<keyword evidence="5" id="KW-0963">Cytoplasm</keyword>
<evidence type="ECO:0000256" key="13">
    <source>
        <dbReference type="ARBA" id="ARBA00070354"/>
    </source>
</evidence>
<dbReference type="Gene3D" id="1.25.40.20">
    <property type="entry name" value="Ankyrin repeat-containing domain"/>
    <property type="match status" value="1"/>
</dbReference>
<comment type="similarity">
    <text evidence="2">Belongs to the SHANK family.</text>
</comment>
<dbReference type="SUPFAM" id="SSF50156">
    <property type="entry name" value="PDZ domain-like"/>
    <property type="match status" value="1"/>
</dbReference>
<feature type="compositionally biased region" description="Gly residues" evidence="16">
    <location>
        <begin position="1669"/>
        <end position="1679"/>
    </location>
</feature>
<dbReference type="CDD" id="cd11832">
    <property type="entry name" value="SH3_Shank"/>
    <property type="match status" value="1"/>
</dbReference>
<dbReference type="GO" id="GO:0007399">
    <property type="term" value="P:nervous system development"/>
    <property type="evidence" value="ECO:0007669"/>
    <property type="project" value="UniProtKB-KW"/>
</dbReference>
<evidence type="ECO:0000256" key="6">
    <source>
        <dbReference type="ARBA" id="ARBA00022553"/>
    </source>
</evidence>
<dbReference type="GO" id="GO:0030160">
    <property type="term" value="F:synaptic receptor adaptor activity"/>
    <property type="evidence" value="ECO:0007669"/>
    <property type="project" value="TreeGrafter"/>
</dbReference>
<feature type="compositionally biased region" description="Polar residues" evidence="16">
    <location>
        <begin position="140"/>
        <end position="153"/>
    </location>
</feature>
<dbReference type="FunFam" id="2.30.42.10:FF:000018">
    <property type="entry name" value="SH3 and multiple ankyrin repeat domains protein 2"/>
    <property type="match status" value="1"/>
</dbReference>
<dbReference type="Pfam" id="PF12796">
    <property type="entry name" value="Ank_2"/>
    <property type="match status" value="2"/>
</dbReference>
<feature type="region of interest" description="Disordered" evidence="16">
    <location>
        <begin position="1333"/>
        <end position="1369"/>
    </location>
</feature>
<dbReference type="InterPro" id="IPR041489">
    <property type="entry name" value="PDZ_6"/>
</dbReference>
<dbReference type="FunFam" id="2.30.30.40:FF:000025">
    <property type="entry name" value="SH3 and multiple ankyrin repeat domains protein 2"/>
    <property type="match status" value="1"/>
</dbReference>
<feature type="domain" description="SAM" evidence="18">
    <location>
        <begin position="2416"/>
        <end position="2479"/>
    </location>
</feature>
<dbReference type="Pfam" id="PF07653">
    <property type="entry name" value="SH3_2"/>
    <property type="match status" value="1"/>
</dbReference>
<sequence length="2479" mass="268229">MIQTLSLCSAPLFSTVYRKPRTHCVSGDDAVAVGTSVSVTMTMPLSPLSSDEEQQKMLGNSQHLYPGAEEEEEEEEGEEEEEMEDEYQDEDAEEENGELNGAEEEEDDEDEVRRAGGGGGGGGGGRAEGHRQKATGRSVRGTNPGHTTNPYSSNPGPAHQPAANHQQQQKKLRRGSSSALDDAHIALMVFRIGIPDIKQTKCLRFNPEATVWKAKQQVLCSLTESLRDVLNYGLFQPATDGHDAKFLEEERPLRDYPQSFEKGVPYLEFRYKTRVYKQTNLDEKQLAKLHTKASLKKFMEYIQSGNVEKVAKLLDKGVDPNYHDPETGETPLTLAVQCEQGTGEIIRVLVMGGAHIDFRAKDGLTPLHKTVRVHAHTALLTLLSLGSSLDYKDRRGLTPLYHTALTGGDTSCCETLLYHRAKIGVRDENGWDETHQACQNGNSQHLEHLLFYGADSSSQNASGNTALHICALYNKESCARILLYRGANKDIKNHSGQTPFQVAVMSGHFELGEIIKNHRDSDVVPFLESPKFAPQRRESGRTLAPPHPHPFLRANSDNSMNVPEWMAFPNAAMPSIVSVQGLKHGGTMRSSSSPRGARTRSPSRGRTGDRDDRSRQSRRQGPGSISSQGAAPAQRRRLYSAVPGRVFVATRSHTAQGEREISLNKGDKVKVLSIGEGGYWEGTVRGRTGWFPSDCVEEVAARSLEHRSDSRSEKTKRLFRHYTVGSYDSFDAPSDYIIKEKTVLLQKKDSEGFGFVLRGAKAQTPIEEFTPTPAFPALQYLESVDEGGVAWRAGLRMGDFLIEVNGQNVVKVGHRQVVNMIRQGGNSLMVKVVMVTRNPDMEEGSRKKIPQQSKRLSTPAIALRSKSMTSELEEMVDRASAPWKKKSEFESSQATEKKRTVYQMALNKLDEILAAAQQTISTNETPVPRGPAGQAVKRERGRGFYNESNFDQSGMGIMPSGPGLGFDRGPFVSSHAPPHGMLRQKSIGVPEEEKQFLHPPAMKFARSLSVPGPDDIPPPPTTAPPDPPFSSAPTMGWRGKTSQQPSVSVSQSTSTSTHYQLYSQSSHYTHGPRDRSPGPPTSTAVSDHATSYSHAQAHPSVPSRTASRKVMGYTADSTGAGGAAGARSAGLRRGYSNAVPPTSVATVIPQQQQTAQSQQARVERTTAGTAAAGGVQKVGVRRGKGPLVKQSKVEDLRSGQGTLGSKGSVEKSSIPIPTIIVKAPSTSSSGRSSQGSSVEADAPLPGESDSSKAPPIAPPPAPTMPPPEPPSVPPPPPPSLPPLRPQENLDFTSQFGAAIVGAARRDRERFHEARRKSASFFLSAEEELAGSTGVAGIGRSQATQQQLQQQLSSQPTPRLRPSKSIDEGMFSGDTFIQHARSMPPAFGLPEYSTSAPLGDYQPKSVPADFYLGATRQQPQQQQPTTTFIHPLTGKVLDPSSPLGLALAARERALKDDGRMRRERAGEHHFTRQLSNVGPFPSSAAPTSSLLFHSATPSSSMISSAAQSSSSSSYLVTSSSLAATTTSTRPPSPRILRGAGGGWTEETGERTEREAAGAAPSREGLRVRFSEDKTVHTHHYQSQHYQPTQKEKERERQRERSRERERERGRERDTERAQSQQQQSSTQPTTQEPQRPSFLRMESEAGTYILSLTPPSPPPTAMTTRTAAGQGTGGEGGSGMGLMVLPPPAPSVDADDEFVFAEPLPPPLEFANSFERAGYSAIITNNLATRHQQHHSAPTAPPSTKDTFMTGFPAHTPLPSPQAGDSTTSSLTSYDSEVANLTQSAPSPSSASPNPPPPPSPSTLQPSGPPPPPSVSPPPPPSSYHRPFNLSQSHHLYNSSPATRRATSPTPPLITIPAPSAYGGPPAASSTPATSVALRGTSSHALTATCATATTTITTTFVAASAAPAVSLHSQRMATVSTVATGSGSRRPSAEHHPSHTTAMAKSGESQETVVDSGIEELDSRSSSDHHLDSILALSSGGVRERIERAIESDRTSGADFLESYMSYLDGQTFEMHTKTASTASTYPKMQRYREGSRTSELRRQTSTAPPAYHRRRGEEEPEEEEQEEGEEDDMGTRDGYSIREGQGLSRSAVMYFDRPRTPEMKPLWGDGSTGAMQNVTEGGAQPDGTYLEGRKLHPPMSGMKASIISELNTKLQQRSKGMENWGAQRSISRHRFSEDSTGALSPPSVRSPSPSPLAQPALSPSPTASSHPPLYPNWARSPSPQPPGAPSQPPSAASSTAARSHSPVSPSAYAPYPTSPKHRPVYRSKALEFQFIPSRESRKAESQRRRAPSPLISPSERPKMGPPRPSSLPILPTSPLYSSLYDLRGSITPPSPANPLGDSYFSPSPPLFAPSGAPPPPNSSLVVSRSLSPTHFLSGSSSPPLHSIAPPTCLSYPHLPPPSPSKPFASKPLPYWTKYDVADWLAYLNLAEHRERFLDNEIDGTHLPSLTKEDFLDLGVTRVGHRMNIERALRRVMDR</sequence>
<dbReference type="PANTHER" id="PTHR24135:SF3">
    <property type="entry name" value="SH3 AND MULTIPLE ANKYRIN REPEAT DOMAINS PROTEIN 1"/>
    <property type="match status" value="1"/>
</dbReference>
<dbReference type="PROSITE" id="PS50106">
    <property type="entry name" value="PDZ"/>
    <property type="match status" value="1"/>
</dbReference>
<feature type="compositionally biased region" description="Pro residues" evidence="16">
    <location>
        <begin position="1014"/>
        <end position="1030"/>
    </location>
</feature>
<comment type="subcellular location">
    <subcellularLocation>
        <location evidence="1">Cytoplasm</location>
    </subcellularLocation>
    <subcellularLocation>
        <location evidence="12">Postsynaptic density</location>
    </subcellularLocation>
</comment>
<evidence type="ECO:0000256" key="1">
    <source>
        <dbReference type="ARBA" id="ARBA00004496"/>
    </source>
</evidence>
<feature type="region of interest" description="Disordered" evidence="16">
    <location>
        <begin position="2019"/>
        <end position="2086"/>
    </location>
</feature>
<dbReference type="FunFam" id="1.10.150.50:FF:000006">
    <property type="entry name" value="SH3 and multiple ankyrin repeat domains protein 2"/>
    <property type="match status" value="1"/>
</dbReference>
<dbReference type="InterPro" id="IPR002110">
    <property type="entry name" value="Ankyrin_rpt"/>
</dbReference>
<feature type="compositionally biased region" description="Low complexity" evidence="16">
    <location>
        <begin position="1041"/>
        <end position="1069"/>
    </location>
</feature>
<evidence type="ECO:0000256" key="7">
    <source>
        <dbReference type="ARBA" id="ARBA00022737"/>
    </source>
</evidence>
<dbReference type="SMART" id="SM00228">
    <property type="entry name" value="PDZ"/>
    <property type="match status" value="1"/>
</dbReference>
<feature type="compositionally biased region" description="Low complexity" evidence="16">
    <location>
        <begin position="1856"/>
        <end position="1874"/>
    </location>
</feature>
<feature type="compositionally biased region" description="Acidic residues" evidence="16">
    <location>
        <begin position="2059"/>
        <end position="2073"/>
    </location>
</feature>
<dbReference type="CDD" id="cd06746">
    <property type="entry name" value="PDZ_SHANK1_3-like"/>
    <property type="match status" value="1"/>
</dbReference>
<dbReference type="InterPro" id="IPR036770">
    <property type="entry name" value="Ankyrin_rpt-contain_sf"/>
</dbReference>
<dbReference type="PROSITE" id="PS50105">
    <property type="entry name" value="SAM_DOMAIN"/>
    <property type="match status" value="1"/>
</dbReference>
<reference evidence="20" key="1">
    <citation type="submission" date="2020-08" db="EMBL/GenBank/DDBJ databases">
        <title>Chromosome-level assembly of Southern catfish (Silurus meridionalis) provides insights into visual adaptation to the nocturnal and benthic lifestyles.</title>
        <authorList>
            <person name="Zhang Y."/>
            <person name="Wang D."/>
            <person name="Peng Z."/>
        </authorList>
    </citation>
    <scope>NUCLEOTIDE SEQUENCE</scope>
    <source>
        <strain evidence="20">SWU-2019-XX</strain>
        <tissue evidence="20">Muscle</tissue>
    </source>
</reference>
<evidence type="ECO:0000256" key="15">
    <source>
        <dbReference type="PROSITE-ProRule" id="PRU00192"/>
    </source>
</evidence>
<feature type="region of interest" description="Disordered" evidence="16">
    <location>
        <begin position="1005"/>
        <end position="1108"/>
    </location>
</feature>
<dbReference type="SUPFAM" id="SSF48403">
    <property type="entry name" value="Ankyrin repeat"/>
    <property type="match status" value="1"/>
</dbReference>
<accession>A0A8T0AZ60</accession>
<dbReference type="GO" id="GO:0014069">
    <property type="term" value="C:postsynaptic density"/>
    <property type="evidence" value="ECO:0007669"/>
    <property type="project" value="UniProtKB-SubCell"/>
</dbReference>
<feature type="region of interest" description="Disordered" evidence="16">
    <location>
        <begin position="2349"/>
        <end position="2368"/>
    </location>
</feature>
<feature type="repeat" description="ANK" evidence="14">
    <location>
        <begin position="362"/>
        <end position="394"/>
    </location>
</feature>
<dbReference type="GO" id="GO:0030154">
    <property type="term" value="P:cell differentiation"/>
    <property type="evidence" value="ECO:0007669"/>
    <property type="project" value="UniProtKB-KW"/>
</dbReference>
<dbReference type="PROSITE" id="PS50297">
    <property type="entry name" value="ANK_REP_REGION"/>
    <property type="match status" value="1"/>
</dbReference>
<keyword evidence="7" id="KW-0677">Repeat</keyword>
<feature type="region of interest" description="Disordered" evidence="16">
    <location>
        <begin position="1521"/>
        <end position="1635"/>
    </location>
</feature>
<feature type="compositionally biased region" description="Pro residues" evidence="16">
    <location>
        <begin position="1255"/>
        <end position="1284"/>
    </location>
</feature>
<dbReference type="PROSITE" id="PS50088">
    <property type="entry name" value="ANK_REPEAT"/>
    <property type="match status" value="4"/>
</dbReference>
<dbReference type="GO" id="GO:0035255">
    <property type="term" value="F:ionotropic glutamate receptor binding"/>
    <property type="evidence" value="ECO:0007669"/>
    <property type="project" value="TreeGrafter"/>
</dbReference>
<comment type="caution">
    <text evidence="20">The sequence shown here is derived from an EMBL/GenBank/DDBJ whole genome shotgun (WGS) entry which is preliminary data.</text>
</comment>
<feature type="compositionally biased region" description="Basic and acidic residues" evidence="16">
    <location>
        <begin position="606"/>
        <end position="615"/>
    </location>
</feature>
<dbReference type="SUPFAM" id="SSF50044">
    <property type="entry name" value="SH3-domain"/>
    <property type="match status" value="1"/>
</dbReference>
<dbReference type="InterPro" id="IPR032425">
    <property type="entry name" value="FERM_f0"/>
</dbReference>
<dbReference type="Gene3D" id="1.10.150.50">
    <property type="entry name" value="Transcription Factor, Ets-1"/>
    <property type="match status" value="1"/>
</dbReference>
<feature type="compositionally biased region" description="Low complexity" evidence="16">
    <location>
        <begin position="1225"/>
        <end position="1237"/>
    </location>
</feature>
<feature type="compositionally biased region" description="Basic and acidic residues" evidence="16">
    <location>
        <begin position="1562"/>
        <end position="1574"/>
    </location>
</feature>
<feature type="compositionally biased region" description="Pro residues" evidence="16">
    <location>
        <begin position="2349"/>
        <end position="2362"/>
    </location>
</feature>
<feature type="region of interest" description="Disordered" evidence="16">
    <location>
        <begin position="2119"/>
        <end position="2138"/>
    </location>
</feature>
<feature type="region of interest" description="Disordered" evidence="16">
    <location>
        <begin position="49"/>
        <end position="178"/>
    </location>
</feature>
<feature type="compositionally biased region" description="Pro residues" evidence="16">
    <location>
        <begin position="2223"/>
        <end position="2233"/>
    </location>
</feature>
<dbReference type="SUPFAM" id="SSF47769">
    <property type="entry name" value="SAM/Pointed domain"/>
    <property type="match status" value="1"/>
</dbReference>
<feature type="region of interest" description="Disordered" evidence="16">
    <location>
        <begin position="1923"/>
        <end position="1950"/>
    </location>
</feature>
<gene>
    <name evidence="20" type="ORF">HF521_004238</name>
</gene>
<evidence type="ECO:0000256" key="2">
    <source>
        <dbReference type="ARBA" id="ARBA00010508"/>
    </source>
</evidence>
<name>A0A8T0AZ60_SILME</name>
<dbReference type="InterPro" id="IPR036028">
    <property type="entry name" value="SH3-like_dom_sf"/>
</dbReference>
<protein>
    <recommendedName>
        <fullName evidence="13">SH3 and multiple ankyrin repeat domains protein 1</fullName>
    </recommendedName>
</protein>
<evidence type="ECO:0000313" key="21">
    <source>
        <dbReference type="Proteomes" id="UP000606274"/>
    </source>
</evidence>
<evidence type="ECO:0000259" key="17">
    <source>
        <dbReference type="PROSITE" id="PS50002"/>
    </source>
</evidence>
<keyword evidence="6" id="KW-0597">Phosphoprotein</keyword>
<evidence type="ECO:0000256" key="11">
    <source>
        <dbReference type="ARBA" id="ARBA00023043"/>
    </source>
</evidence>
<dbReference type="Pfam" id="PF17820">
    <property type="entry name" value="PDZ_6"/>
    <property type="match status" value="1"/>
</dbReference>
<dbReference type="PROSITE" id="PS50002">
    <property type="entry name" value="SH3"/>
    <property type="match status" value="1"/>
</dbReference>
<feature type="repeat" description="ANK" evidence="14">
    <location>
        <begin position="462"/>
        <end position="494"/>
    </location>
</feature>
<feature type="region of interest" description="Disordered" evidence="16">
    <location>
        <begin position="2152"/>
        <end position="2317"/>
    </location>
</feature>
<dbReference type="GO" id="GO:0043197">
    <property type="term" value="C:dendritic spine"/>
    <property type="evidence" value="ECO:0007669"/>
    <property type="project" value="TreeGrafter"/>
</dbReference>
<feature type="compositionally biased region" description="Low complexity" evidence="16">
    <location>
        <begin position="154"/>
        <end position="167"/>
    </location>
</feature>
<evidence type="ECO:0000259" key="19">
    <source>
        <dbReference type="PROSITE" id="PS50106"/>
    </source>
</evidence>
<dbReference type="Gene3D" id="3.10.20.90">
    <property type="entry name" value="Phosphatidylinositol 3-kinase Catalytic Subunit, Chain A, domain 1"/>
    <property type="match status" value="1"/>
</dbReference>
<feature type="region of interest" description="Disordered" evidence="16">
    <location>
        <begin position="1729"/>
        <end position="1874"/>
    </location>
</feature>
<dbReference type="InterPro" id="IPR051569">
    <property type="entry name" value="SHANK"/>
</dbReference>
<feature type="compositionally biased region" description="Low complexity" evidence="16">
    <location>
        <begin position="2185"/>
        <end position="2212"/>
    </location>
</feature>
<dbReference type="InterPro" id="IPR001478">
    <property type="entry name" value="PDZ"/>
</dbReference>
<feature type="compositionally biased region" description="Basic and acidic residues" evidence="16">
    <location>
        <begin position="2279"/>
        <end position="2288"/>
    </location>
</feature>
<dbReference type="InterPro" id="IPR036034">
    <property type="entry name" value="PDZ_sf"/>
</dbReference>
<feature type="repeat" description="ANK" evidence="14">
    <location>
        <begin position="327"/>
        <end position="361"/>
    </location>
</feature>
<evidence type="ECO:0000256" key="10">
    <source>
        <dbReference type="ARBA" id="ARBA00023018"/>
    </source>
</evidence>
<dbReference type="Gene3D" id="2.30.30.40">
    <property type="entry name" value="SH3 Domains"/>
    <property type="match status" value="1"/>
</dbReference>
<dbReference type="Pfam" id="PF00536">
    <property type="entry name" value="SAM_1"/>
    <property type="match status" value="1"/>
</dbReference>
<evidence type="ECO:0000256" key="12">
    <source>
        <dbReference type="ARBA" id="ARBA00034105"/>
    </source>
</evidence>
<keyword evidence="9" id="KW-0524">Neurogenesis</keyword>
<evidence type="ECO:0000259" key="18">
    <source>
        <dbReference type="PROSITE" id="PS50105"/>
    </source>
</evidence>
<evidence type="ECO:0000256" key="3">
    <source>
        <dbReference type="ARBA" id="ARBA00022443"/>
    </source>
</evidence>
<dbReference type="SMART" id="SM00248">
    <property type="entry name" value="ANK"/>
    <property type="match status" value="7"/>
</dbReference>
<keyword evidence="4" id="KW-0488">Methylation</keyword>
<feature type="compositionally biased region" description="Low complexity" evidence="16">
    <location>
        <begin position="1617"/>
        <end position="1635"/>
    </location>
</feature>
<dbReference type="SMART" id="SM00454">
    <property type="entry name" value="SAM"/>
    <property type="match status" value="1"/>
</dbReference>
<feature type="region of interest" description="Disordered" evidence="16">
    <location>
        <begin position="1648"/>
        <end position="1681"/>
    </location>
</feature>
<evidence type="ECO:0000256" key="5">
    <source>
        <dbReference type="ARBA" id="ARBA00022490"/>
    </source>
</evidence>